<evidence type="ECO:0000256" key="5">
    <source>
        <dbReference type="ARBA" id="ARBA00022801"/>
    </source>
</evidence>
<protein>
    <submittedName>
        <fullName evidence="10">Type I-F CRISPR-associated helicase Cas3</fullName>
    </submittedName>
</protein>
<dbReference type="InterPro" id="IPR048823">
    <property type="entry name" value="Cas3_I-F_Cas2"/>
</dbReference>
<keyword evidence="5" id="KW-0378">Hydrolase</keyword>
<dbReference type="GO" id="GO:0005524">
    <property type="term" value="F:ATP binding"/>
    <property type="evidence" value="ECO:0007669"/>
    <property type="project" value="UniProtKB-KW"/>
</dbReference>
<reference evidence="10 11" key="1">
    <citation type="submission" date="2019-02" db="EMBL/GenBank/DDBJ databases">
        <title>Comparative genomic analysis of the Hafnia genus genomes.</title>
        <authorList>
            <person name="Zhiqiu Y."/>
            <person name="Chao Y."/>
            <person name="Yuhui D."/>
            <person name="Di H."/>
            <person name="Bin L."/>
        </authorList>
    </citation>
    <scope>NUCLEOTIDE SEQUENCE [LARGE SCALE GENOMIC DNA]</scope>
    <source>
        <strain evidence="10 11">PCM_1210</strain>
    </source>
</reference>
<dbReference type="PROSITE" id="PS51643">
    <property type="entry name" value="HD_CAS3"/>
    <property type="match status" value="1"/>
</dbReference>
<evidence type="ECO:0000256" key="4">
    <source>
        <dbReference type="ARBA" id="ARBA00022741"/>
    </source>
</evidence>
<evidence type="ECO:0000256" key="8">
    <source>
        <dbReference type="ARBA" id="ARBA00023118"/>
    </source>
</evidence>
<dbReference type="GO" id="GO:0046872">
    <property type="term" value="F:metal ion binding"/>
    <property type="evidence" value="ECO:0007669"/>
    <property type="project" value="UniProtKB-KW"/>
</dbReference>
<evidence type="ECO:0000256" key="1">
    <source>
        <dbReference type="ARBA" id="ARBA00006847"/>
    </source>
</evidence>
<keyword evidence="8" id="KW-0051">Antiviral defense</keyword>
<evidence type="ECO:0000313" key="10">
    <source>
        <dbReference type="EMBL" id="TBL64752.1"/>
    </source>
</evidence>
<comment type="similarity">
    <text evidence="1">In the N-terminal section; belongs to the CRISPR-associated nuclease Cas3-HD family.</text>
</comment>
<evidence type="ECO:0000256" key="2">
    <source>
        <dbReference type="ARBA" id="ARBA00009046"/>
    </source>
</evidence>
<evidence type="ECO:0000313" key="11">
    <source>
        <dbReference type="Proteomes" id="UP000291600"/>
    </source>
</evidence>
<dbReference type="GO" id="GO:0004386">
    <property type="term" value="F:helicase activity"/>
    <property type="evidence" value="ECO:0007669"/>
    <property type="project" value="UniProtKB-KW"/>
</dbReference>
<dbReference type="GO" id="GO:0016787">
    <property type="term" value="F:hydrolase activity"/>
    <property type="evidence" value="ECO:0007669"/>
    <property type="project" value="UniProtKB-KW"/>
</dbReference>
<dbReference type="Proteomes" id="UP000291600">
    <property type="component" value="Unassembled WGS sequence"/>
</dbReference>
<dbReference type="NCBIfam" id="TIGR02562">
    <property type="entry name" value="cas3_yersinia"/>
    <property type="match status" value="1"/>
</dbReference>
<evidence type="ECO:0000256" key="3">
    <source>
        <dbReference type="ARBA" id="ARBA00022723"/>
    </source>
</evidence>
<dbReference type="InterPro" id="IPR013395">
    <property type="entry name" value="CRISPR-assoc_Cas3_yers"/>
</dbReference>
<dbReference type="RefSeq" id="WP_130971824.1">
    <property type="nucleotide sequence ID" value="NZ_SITJ01000081.1"/>
</dbReference>
<keyword evidence="7" id="KW-0067">ATP-binding</keyword>
<keyword evidence="6" id="KW-0347">Helicase</keyword>
<comment type="similarity">
    <text evidence="2">In the central section; belongs to the CRISPR-associated helicase Cas3 family.</text>
</comment>
<dbReference type="SUPFAM" id="SSF52540">
    <property type="entry name" value="P-loop containing nucleoside triphosphate hydrolases"/>
    <property type="match status" value="1"/>
</dbReference>
<feature type="domain" description="HD Cas3-type" evidence="9">
    <location>
        <begin position="102"/>
        <end position="321"/>
    </location>
</feature>
<evidence type="ECO:0000256" key="7">
    <source>
        <dbReference type="ARBA" id="ARBA00022840"/>
    </source>
</evidence>
<dbReference type="Pfam" id="PF22590">
    <property type="entry name" value="Cas3-like_C_2"/>
    <property type="match status" value="1"/>
</dbReference>
<evidence type="ECO:0000259" key="9">
    <source>
        <dbReference type="PROSITE" id="PS51643"/>
    </source>
</evidence>
<name>A0ABD7Q072_HAFAL</name>
<comment type="caution">
    <text evidence="10">The sequence shown here is derived from an EMBL/GenBank/DDBJ whole genome shotgun (WGS) entry which is preliminary data.</text>
</comment>
<evidence type="ECO:0000256" key="6">
    <source>
        <dbReference type="ARBA" id="ARBA00022806"/>
    </source>
</evidence>
<proteinExistence type="inferred from homology"/>
<dbReference type="GO" id="GO:0051607">
    <property type="term" value="P:defense response to virus"/>
    <property type="evidence" value="ECO:0007669"/>
    <property type="project" value="UniProtKB-KW"/>
</dbReference>
<dbReference type="InterPro" id="IPR054712">
    <property type="entry name" value="Cas3-like_dom"/>
</dbReference>
<dbReference type="Gene3D" id="1.10.3210.30">
    <property type="match status" value="1"/>
</dbReference>
<dbReference type="InterPro" id="IPR027417">
    <property type="entry name" value="P-loop_NTPase"/>
</dbReference>
<keyword evidence="3" id="KW-0479">Metal-binding</keyword>
<dbReference type="InterPro" id="IPR006483">
    <property type="entry name" value="CRISPR-assoc_Cas3_HD"/>
</dbReference>
<keyword evidence="4" id="KW-0547">Nucleotide-binding</keyword>
<sequence length="1081" mass="122562">MNILLISQCSKNALVASRRVLDQFAERKGDCTWQTAITLDGLNTLRRLLRKTARRNTAVACHWIKSGGQTELLWIVGNLRRFNAQGAVPTNRTMRDILKNQDENQWHSAEAISLLAGIAGLFHDFGKAGAMFQAVLQGKSGHRYQPFRHEWISVRLFQAFVGTQTDKQWLDKLGRLAPQDEKEWLASLQKDSKEKSDSPLANLPPLARVVAWLIISHHRLPQYLGKNEPVLSGSDTWLEKQLNVYWNALNHEKNDWRESDFDKVWTFPNGTPLRSQTWRNKANQLSKRAAHAVSLPDFGSLDQTFTVHLARLALMLADHHYSSSQKPMLGWQDETYHAWANTEEGKLKQKLDEHVVGVSHHAFLLGRTFAALRGQLPAISRHKGFRERAKNGRYQWQNKAWDKAESLRERSRKQGFFGINMASTGCGKTFANARIMYALAREEEGCRFTVALGLRTLTLQTGEALRERLGLGEDDLAVLVGSRAVRELHNEPDDDNNSASGEDLFESHQYVHYDGVPNTGPLRQWLEKDTKLRQLVDAPVLVATIDHLMPATEGVRGGKQIAPMLRLLTSDLVLDEPDDFDINDQHALCRLVNWAGMLGGRVLLSSATLPPALVQALFSAYCTGRQAYQQACGEPGLPLNVCCAWFDEDDSCTGEFGRPGDFYNAHCDFAGQRAKRLPTKPVLRRAEIVTVLPSSSKPEVVIDAIAQTFHDNMFALHAAHHEEHAGKSVSLGLVRMANINPLVATAKALMAMPSPDGFCVHYCVYHSQHPLVMRSFMEKRLDAAFSRSGEHSSLWDKPEIRRVVEQSSARHHLFVVLATSVVEVGRDWDADWGIIEPSSMRSLIQFAGRIQRHRQKPPQSPNLLILNKNVRAYRQKNPAMCQPGFETKRFPLISHDLKEILQPEQYQHINAVPRILEGPVKTASSEYYTSLVDLEHGRSQQELLGKSEKYAIAAHWWRLPVNWNGELQRRTPFRLSQPERQYFLRMEDEFDEPKFFFRDEDSAAGWKAAGEFRYQPQEMAGGVLAWMAMDYEQVLQSVADAREIALVNVCERYGEINLRVSKEESTEAWLWNPVLGVFRPL</sequence>
<organism evidence="10 11">
    <name type="scientific">Hafnia alvei</name>
    <dbReference type="NCBI Taxonomy" id="569"/>
    <lineage>
        <taxon>Bacteria</taxon>
        <taxon>Pseudomonadati</taxon>
        <taxon>Pseudomonadota</taxon>
        <taxon>Gammaproteobacteria</taxon>
        <taxon>Enterobacterales</taxon>
        <taxon>Hafniaceae</taxon>
        <taxon>Hafnia</taxon>
    </lineage>
</organism>
<accession>A0ABD7Q072</accession>
<gene>
    <name evidence="10" type="primary">cas3f</name>
    <name evidence="10" type="ORF">EYY96_22605</name>
</gene>
<dbReference type="EMBL" id="SITJ01000081">
    <property type="protein sequence ID" value="TBL64752.1"/>
    <property type="molecule type" value="Genomic_DNA"/>
</dbReference>
<dbReference type="AlphaFoldDB" id="A0ABD7Q072"/>
<dbReference type="InterPro" id="IPR038257">
    <property type="entry name" value="CRISPR-assoc_Cas3_HD_sf"/>
</dbReference>
<dbReference type="Pfam" id="PF21384">
    <property type="entry name" value="Cas3_I-F_Cas2"/>
    <property type="match status" value="1"/>
</dbReference>